<accession>A0A6G1C840</accession>
<comment type="caution">
    <text evidence="1">The sequence shown here is derived from an EMBL/GenBank/DDBJ whole genome shotgun (WGS) entry which is preliminary data.</text>
</comment>
<sequence>MIYEGSNIDVAMCVDWRATSPPRRSHRRRRRAVADLRRQQHRCGDACGLESNLTTSPQSSSAAASGDTASRVIYYCWPVQLGFGS</sequence>
<reference evidence="1 2" key="1">
    <citation type="submission" date="2019-11" db="EMBL/GenBank/DDBJ databases">
        <title>Whole genome sequence of Oryza granulata.</title>
        <authorList>
            <person name="Li W."/>
        </authorList>
    </citation>
    <scope>NUCLEOTIDE SEQUENCE [LARGE SCALE GENOMIC DNA]</scope>
    <source>
        <strain evidence="2">cv. Menghai</strain>
        <tissue evidence="1">Leaf</tissue>
    </source>
</reference>
<gene>
    <name evidence="1" type="ORF">E2562_019650</name>
</gene>
<organism evidence="1 2">
    <name type="scientific">Oryza meyeriana var. granulata</name>
    <dbReference type="NCBI Taxonomy" id="110450"/>
    <lineage>
        <taxon>Eukaryota</taxon>
        <taxon>Viridiplantae</taxon>
        <taxon>Streptophyta</taxon>
        <taxon>Embryophyta</taxon>
        <taxon>Tracheophyta</taxon>
        <taxon>Spermatophyta</taxon>
        <taxon>Magnoliopsida</taxon>
        <taxon>Liliopsida</taxon>
        <taxon>Poales</taxon>
        <taxon>Poaceae</taxon>
        <taxon>BOP clade</taxon>
        <taxon>Oryzoideae</taxon>
        <taxon>Oryzeae</taxon>
        <taxon>Oryzinae</taxon>
        <taxon>Oryza</taxon>
        <taxon>Oryza meyeriana</taxon>
    </lineage>
</organism>
<protein>
    <submittedName>
        <fullName evidence="1">Uncharacterized protein</fullName>
    </submittedName>
</protein>
<keyword evidence="2" id="KW-1185">Reference proteome</keyword>
<evidence type="ECO:0000313" key="2">
    <source>
        <dbReference type="Proteomes" id="UP000479710"/>
    </source>
</evidence>
<dbReference type="Proteomes" id="UP000479710">
    <property type="component" value="Unassembled WGS sequence"/>
</dbReference>
<name>A0A6G1C840_9ORYZ</name>
<evidence type="ECO:0000313" key="1">
    <source>
        <dbReference type="EMBL" id="KAF0896157.1"/>
    </source>
</evidence>
<dbReference type="EMBL" id="SPHZ02000010">
    <property type="protein sequence ID" value="KAF0896157.1"/>
    <property type="molecule type" value="Genomic_DNA"/>
</dbReference>
<proteinExistence type="predicted"/>
<dbReference type="AlphaFoldDB" id="A0A6G1C840"/>